<evidence type="ECO:0000256" key="2">
    <source>
        <dbReference type="ARBA" id="ARBA00004286"/>
    </source>
</evidence>
<feature type="region of interest" description="Disordered" evidence="11">
    <location>
        <begin position="1"/>
        <end position="52"/>
    </location>
</feature>
<evidence type="ECO:0000256" key="5">
    <source>
        <dbReference type="ARBA" id="ARBA00022454"/>
    </source>
</evidence>
<feature type="compositionally biased region" description="Basic and acidic residues" evidence="11">
    <location>
        <begin position="1"/>
        <end position="14"/>
    </location>
</feature>
<dbReference type="InParanoid" id="A0A168QU10"/>
<feature type="coiled-coil region" evidence="10">
    <location>
        <begin position="685"/>
        <end position="740"/>
    </location>
</feature>
<dbReference type="Gene3D" id="3.40.50.300">
    <property type="entry name" value="P-loop containing nucleotide triphosphate hydrolases"/>
    <property type="match status" value="2"/>
</dbReference>
<comment type="subcellular location">
    <subcellularLocation>
        <location evidence="2">Chromosome</location>
    </subcellularLocation>
    <subcellularLocation>
        <location evidence="1">Nucleus</location>
    </subcellularLocation>
</comment>
<dbReference type="Pfam" id="PF02463">
    <property type="entry name" value="SMC_N"/>
    <property type="match status" value="1"/>
</dbReference>
<evidence type="ECO:0000313" key="13">
    <source>
        <dbReference type="EMBL" id="SAM05558.1"/>
    </source>
</evidence>
<dbReference type="PANTHER" id="PTHR45916">
    <property type="entry name" value="STRUCTURAL MAINTENANCE OF CHROMOSOMES PROTEIN 5"/>
    <property type="match status" value="1"/>
</dbReference>
<evidence type="ECO:0000256" key="11">
    <source>
        <dbReference type="SAM" id="MobiDB-lite"/>
    </source>
</evidence>
<keyword evidence="14" id="KW-1185">Reference proteome</keyword>
<dbReference type="OrthoDB" id="10254973at2759"/>
<evidence type="ECO:0000259" key="12">
    <source>
        <dbReference type="Pfam" id="PF02463"/>
    </source>
</evidence>
<dbReference type="GO" id="GO:0005634">
    <property type="term" value="C:nucleus"/>
    <property type="evidence" value="ECO:0007669"/>
    <property type="project" value="UniProtKB-SubCell"/>
</dbReference>
<dbReference type="AlphaFoldDB" id="A0A168QU10"/>
<evidence type="ECO:0000313" key="14">
    <source>
        <dbReference type="Proteomes" id="UP000078561"/>
    </source>
</evidence>
<evidence type="ECO:0000256" key="4">
    <source>
        <dbReference type="ARBA" id="ARBA00018687"/>
    </source>
</evidence>
<dbReference type="GO" id="GO:0030915">
    <property type="term" value="C:Smc5-Smc6 complex"/>
    <property type="evidence" value="ECO:0007669"/>
    <property type="project" value="TreeGrafter"/>
</dbReference>
<reference evidence="13" key="1">
    <citation type="submission" date="2016-04" db="EMBL/GenBank/DDBJ databases">
        <authorList>
            <person name="Evans L.H."/>
            <person name="Alamgir A."/>
            <person name="Owens N."/>
            <person name="Weber N.D."/>
            <person name="Virtaneva K."/>
            <person name="Barbian K."/>
            <person name="Babar A."/>
            <person name="Rosenke K."/>
        </authorList>
    </citation>
    <scope>NUCLEOTIDE SEQUENCE [LARGE SCALE GENOMIC DNA]</scope>
    <source>
        <strain evidence="13">CBS 101.48</strain>
    </source>
</reference>
<sequence length="1125" mass="128390">MSVRRRMDDSDHAESSQSAMKRKRMAVDDESENEDLSNMDSDNDEEDSNQPTASLVFDHPVAPLPVGDDGYVEGSIVKIVLRNFVTYDYCEFTPGPQLNMIIGPNGTGKSTIVCAVALGLGGSPLLLGRARNIADFVKTGESNASIQIELKKVTGPNAVIQRNINKANNASTWKYNGRPATNKDIMTVITSLNIQVDNLCQFLPQDKVAEFAQLTPPLLLSRTQVAVGDNNLIKWHQSLVTKRKLQKELEKTHESDLGHQKNLQSKNQLLEKDVQRMKEREKLTDEITLLKAKLPLAKYSDLKREYDAAKAEEREALAEKIRIEREAAPVEAALQKCKTDNERDMLNKKKLQEDMKKLQADLDKVTEAISKSTNEAKLKKSAIEGIKKRELKREEYIKKLEHQIAMLEEQVSVEPPTANSELEEEINSINKEIGDLSMESSAETSNAREFMQKKSMKEAQISNKKRELTEMKNINHIRLESLKRYQNDTFKAVVWYRENKSLFRGQVFGPIQLAINLKDKRYAEHVESALGGKDSSHLRTFVFEYAEDYKKFMAELVDKQKLRLTAGWPGNIDVSAVTRTPCTDQTLKERYGLDHFVINLIDGPPMVLAYLCQQAHINNYPVGLRNLNKNQIEKIVEESNFQRFVVENNSYRVKKYSFGRGGSQTTVHPNPPAVVLNDTMDKALYEQKVNELKELEIMAAAIDSEIQLLQKKKAEFSQKIAELKHQRDDKKALRQDVMEKHNKWKGQVRRLDHYREELATKASEPAQLEQEIETLKAQVVQEAKRRGKLALEYKKIVVNYAKMAMRRNKVSLKGLSSHGKHEAMSTFARSQQVLVRTALNTHKQAQQRAVNLKASARRYYEIANQAGENLPDKLKDDFRKICEEWSAHGFDQTYTDIEDEIQGVQAKFDALKMTNPLAVSSYEKLMEEMKKLDLKIAANSKELATLTGEVTKLRRDWEPRLERLVARISEKFAEALQRIGCAGEVGVGKDEDYAKWGIEIRVKFRDHEKLQLLTGQRQSGGERAVSTILYLMSLQSLARAPFRVVDEINQGMDPRNERMIHEQIVKSASMAGTSQYFLITPKLLPDLYYNEHMRVLCIYNGEWQPEKLKPASHYLKQFKETTTAA</sequence>
<keyword evidence="6" id="KW-0547">Nucleotide-binding</keyword>
<dbReference type="FunFam" id="3.40.50.300:FF:001301">
    <property type="entry name" value="Structural maintenance of chromosomes 5"/>
    <property type="match status" value="1"/>
</dbReference>
<proteinExistence type="inferred from homology"/>
<organism evidence="13">
    <name type="scientific">Absidia glauca</name>
    <name type="common">Pin mould</name>
    <dbReference type="NCBI Taxonomy" id="4829"/>
    <lineage>
        <taxon>Eukaryota</taxon>
        <taxon>Fungi</taxon>
        <taxon>Fungi incertae sedis</taxon>
        <taxon>Mucoromycota</taxon>
        <taxon>Mucoromycotina</taxon>
        <taxon>Mucoromycetes</taxon>
        <taxon>Mucorales</taxon>
        <taxon>Cunninghamellaceae</taxon>
        <taxon>Absidia</taxon>
    </lineage>
</organism>
<dbReference type="InterPro" id="IPR003395">
    <property type="entry name" value="RecF/RecN/SMC_N"/>
</dbReference>
<dbReference type="FunCoup" id="A0A168QU10">
    <property type="interactions" value="1055"/>
</dbReference>
<feature type="region of interest" description="Disordered" evidence="11">
    <location>
        <begin position="250"/>
        <end position="270"/>
    </location>
</feature>
<gene>
    <name evidence="13" type="primary">ABSGL_11433.1 scaffold 12295</name>
</gene>
<evidence type="ECO:0000256" key="3">
    <source>
        <dbReference type="ARBA" id="ARBA00010171"/>
    </source>
</evidence>
<dbReference type="SUPFAM" id="SSF52540">
    <property type="entry name" value="P-loop containing nucleoside triphosphate hydrolases"/>
    <property type="match status" value="1"/>
</dbReference>
<evidence type="ECO:0000256" key="9">
    <source>
        <dbReference type="ARBA" id="ARBA00023242"/>
    </source>
</evidence>
<comment type="similarity">
    <text evidence="3">Belongs to the SMC family. SMC5 subfamily.</text>
</comment>
<protein>
    <recommendedName>
        <fullName evidence="4">Structural maintenance of chromosomes protein 5</fullName>
    </recommendedName>
</protein>
<feature type="compositionally biased region" description="Acidic residues" evidence="11">
    <location>
        <begin position="28"/>
        <end position="48"/>
    </location>
</feature>
<name>A0A168QU10_ABSGL</name>
<accession>A0A168QU10</accession>
<dbReference type="GO" id="GO:0003697">
    <property type="term" value="F:single-stranded DNA binding"/>
    <property type="evidence" value="ECO:0007669"/>
    <property type="project" value="TreeGrafter"/>
</dbReference>
<keyword evidence="9" id="KW-0539">Nucleus</keyword>
<feature type="domain" description="RecF/RecN/SMC N-terminal" evidence="12">
    <location>
        <begin position="76"/>
        <end position="1080"/>
    </location>
</feature>
<dbReference type="GO" id="GO:0000724">
    <property type="term" value="P:double-strand break repair via homologous recombination"/>
    <property type="evidence" value="ECO:0007669"/>
    <property type="project" value="TreeGrafter"/>
</dbReference>
<keyword evidence="8 10" id="KW-0175">Coiled coil</keyword>
<evidence type="ECO:0000256" key="7">
    <source>
        <dbReference type="ARBA" id="ARBA00022840"/>
    </source>
</evidence>
<evidence type="ECO:0000256" key="8">
    <source>
        <dbReference type="ARBA" id="ARBA00023054"/>
    </source>
</evidence>
<evidence type="ECO:0000256" key="6">
    <source>
        <dbReference type="ARBA" id="ARBA00022741"/>
    </source>
</evidence>
<evidence type="ECO:0000256" key="1">
    <source>
        <dbReference type="ARBA" id="ARBA00004123"/>
    </source>
</evidence>
<dbReference type="InterPro" id="IPR027417">
    <property type="entry name" value="P-loop_NTPase"/>
</dbReference>
<keyword evidence="5" id="KW-0158">Chromosome</keyword>
<dbReference type="OMA" id="RFWTSQP"/>
<dbReference type="GO" id="GO:0005524">
    <property type="term" value="F:ATP binding"/>
    <property type="evidence" value="ECO:0007669"/>
    <property type="project" value="UniProtKB-KW"/>
</dbReference>
<dbReference type="STRING" id="4829.A0A168QU10"/>
<dbReference type="EMBL" id="LT554468">
    <property type="protein sequence ID" value="SAM05558.1"/>
    <property type="molecule type" value="Genomic_DNA"/>
</dbReference>
<dbReference type="PANTHER" id="PTHR45916:SF1">
    <property type="entry name" value="STRUCTURAL MAINTENANCE OF CHROMOSOMES PROTEIN 5"/>
    <property type="match status" value="1"/>
</dbReference>
<feature type="compositionally biased region" description="Basic and acidic residues" evidence="11">
    <location>
        <begin position="250"/>
        <end position="259"/>
    </location>
</feature>
<keyword evidence="7" id="KW-0067">ATP-binding</keyword>
<dbReference type="Proteomes" id="UP000078561">
    <property type="component" value="Unassembled WGS sequence"/>
</dbReference>
<evidence type="ECO:0000256" key="10">
    <source>
        <dbReference type="SAM" id="Coils"/>
    </source>
</evidence>